<evidence type="ECO:0000256" key="1">
    <source>
        <dbReference type="ARBA" id="ARBA00004651"/>
    </source>
</evidence>
<dbReference type="Proteomes" id="UP000093962">
    <property type="component" value="Unassembled WGS sequence"/>
</dbReference>
<reference evidence="9 10" key="1">
    <citation type="submission" date="2016-06" db="EMBL/GenBank/DDBJ databases">
        <authorList>
            <person name="Kjaerup R.B."/>
            <person name="Dalgaard T.S."/>
            <person name="Juul-Madsen H.R."/>
        </authorList>
    </citation>
    <scope>NUCLEOTIDE SEQUENCE [LARGE SCALE GENOMIC DNA]</scope>
    <source>
        <strain evidence="9 10">1199456.5</strain>
    </source>
</reference>
<dbReference type="NCBIfam" id="TIGR01528">
    <property type="entry name" value="NMN_trans_PnuC"/>
    <property type="match status" value="1"/>
</dbReference>
<keyword evidence="5 8" id="KW-0812">Transmembrane</keyword>
<gene>
    <name evidence="9" type="ORF">A5642_22295</name>
</gene>
<evidence type="ECO:0000256" key="4">
    <source>
        <dbReference type="ARBA" id="ARBA00022475"/>
    </source>
</evidence>
<name>A0A1A0MMF3_MYCMU</name>
<evidence type="ECO:0000313" key="10">
    <source>
        <dbReference type="Proteomes" id="UP000093962"/>
    </source>
</evidence>
<evidence type="ECO:0000313" key="9">
    <source>
        <dbReference type="EMBL" id="OBA86592.1"/>
    </source>
</evidence>
<evidence type="ECO:0000256" key="5">
    <source>
        <dbReference type="ARBA" id="ARBA00022692"/>
    </source>
</evidence>
<protein>
    <submittedName>
        <fullName evidence="9">Nicotinamide mononucleotide transporter PnuC</fullName>
    </submittedName>
</protein>
<feature type="transmembrane region" description="Helical" evidence="8">
    <location>
        <begin position="175"/>
        <end position="194"/>
    </location>
</feature>
<proteinExistence type="inferred from homology"/>
<evidence type="ECO:0000256" key="2">
    <source>
        <dbReference type="ARBA" id="ARBA00006669"/>
    </source>
</evidence>
<keyword evidence="3" id="KW-0813">Transport</keyword>
<comment type="similarity">
    <text evidence="2">Belongs to the nicotinamide ribonucleoside (NR) uptake permease (TC 4.B.1) family.</text>
</comment>
<dbReference type="PANTHER" id="PTHR36122:SF2">
    <property type="entry name" value="NICOTINAMIDE RIBOSIDE TRANSPORTER PNUC"/>
    <property type="match status" value="1"/>
</dbReference>
<dbReference type="PANTHER" id="PTHR36122">
    <property type="entry name" value="NICOTINAMIDE RIBOSIDE TRANSPORTER PNUC"/>
    <property type="match status" value="1"/>
</dbReference>
<dbReference type="EMBL" id="LZSF01000141">
    <property type="protein sequence ID" value="OBA86592.1"/>
    <property type="molecule type" value="Genomic_DNA"/>
</dbReference>
<feature type="transmembrane region" description="Helical" evidence="8">
    <location>
        <begin position="43"/>
        <end position="60"/>
    </location>
</feature>
<dbReference type="RefSeq" id="WP_064859307.1">
    <property type="nucleotide sequence ID" value="NZ_LZSF01000141.1"/>
</dbReference>
<feature type="transmembrane region" description="Helical" evidence="8">
    <location>
        <begin position="16"/>
        <end position="36"/>
    </location>
</feature>
<feature type="transmembrane region" description="Helical" evidence="8">
    <location>
        <begin position="66"/>
        <end position="83"/>
    </location>
</feature>
<evidence type="ECO:0000256" key="3">
    <source>
        <dbReference type="ARBA" id="ARBA00022448"/>
    </source>
</evidence>
<accession>A0A1A0MMF3</accession>
<dbReference type="GO" id="GO:0034257">
    <property type="term" value="F:nicotinamide riboside transmembrane transporter activity"/>
    <property type="evidence" value="ECO:0007669"/>
    <property type="project" value="InterPro"/>
</dbReference>
<evidence type="ECO:0000256" key="6">
    <source>
        <dbReference type="ARBA" id="ARBA00022989"/>
    </source>
</evidence>
<evidence type="ECO:0000256" key="8">
    <source>
        <dbReference type="SAM" id="Phobius"/>
    </source>
</evidence>
<evidence type="ECO:0000256" key="7">
    <source>
        <dbReference type="ARBA" id="ARBA00023136"/>
    </source>
</evidence>
<dbReference type="GO" id="GO:0005886">
    <property type="term" value="C:plasma membrane"/>
    <property type="evidence" value="ECO:0007669"/>
    <property type="project" value="UniProtKB-SubCell"/>
</dbReference>
<dbReference type="OrthoDB" id="9791248at2"/>
<comment type="caution">
    <text evidence="9">The sequence shown here is derived from an EMBL/GenBank/DDBJ whole genome shotgun (WGS) entry which is preliminary data.</text>
</comment>
<keyword evidence="6 8" id="KW-1133">Transmembrane helix</keyword>
<dbReference type="AlphaFoldDB" id="A0A1A0MMF3"/>
<dbReference type="Pfam" id="PF04973">
    <property type="entry name" value="NMN_transporter"/>
    <property type="match status" value="1"/>
</dbReference>
<keyword evidence="4" id="KW-1003">Cell membrane</keyword>
<dbReference type="InterPro" id="IPR006419">
    <property type="entry name" value="NMN_transpt_PnuC"/>
</dbReference>
<sequence length="208" mass="22943">MLQSLTTPLFTLGNDAVTWAELLGFITGGLCVFLTVRRHVANFPVGIANSAFFLVLFVSSRLWADAGLQVLFITLGFIGWWQWLYGNAGRTPLTVTRAGHREIAGCLVFVVVGTGALFALLRVTHDSAPFLDALTTCLSLAAQWLLNAKRLENWYFWIVADCIYIPMYISKGLNLTAIVYVLFLGLCVAGWRSWRRSLAPETPALAAV</sequence>
<feature type="transmembrane region" description="Helical" evidence="8">
    <location>
        <begin position="103"/>
        <end position="121"/>
    </location>
</feature>
<organism evidence="9 10">
    <name type="scientific">Mycolicibacterium mucogenicum</name>
    <name type="common">Mycobacterium mucogenicum</name>
    <dbReference type="NCBI Taxonomy" id="56689"/>
    <lineage>
        <taxon>Bacteria</taxon>
        <taxon>Bacillati</taxon>
        <taxon>Actinomycetota</taxon>
        <taxon>Actinomycetes</taxon>
        <taxon>Mycobacteriales</taxon>
        <taxon>Mycobacteriaceae</taxon>
        <taxon>Mycolicibacterium</taxon>
    </lineage>
</organism>
<keyword evidence="7 8" id="KW-0472">Membrane</keyword>
<comment type="subcellular location">
    <subcellularLocation>
        <location evidence="1">Cell membrane</location>
        <topology evidence="1">Multi-pass membrane protein</topology>
    </subcellularLocation>
</comment>